<dbReference type="GO" id="GO:0016757">
    <property type="term" value="F:glycosyltransferase activity"/>
    <property type="evidence" value="ECO:0007669"/>
    <property type="project" value="InterPro"/>
</dbReference>
<dbReference type="PANTHER" id="PTHR45947:SF3">
    <property type="entry name" value="SULFOQUINOVOSYL TRANSFERASE SQD2"/>
    <property type="match status" value="1"/>
</dbReference>
<dbReference type="Pfam" id="PF00534">
    <property type="entry name" value="Glycos_transf_1"/>
    <property type="match status" value="1"/>
</dbReference>
<dbReference type="RefSeq" id="WP_207338755.1">
    <property type="nucleotide sequence ID" value="NZ_JAFMYU010000038.1"/>
</dbReference>
<protein>
    <submittedName>
        <fullName evidence="3">Glycosyltransferase family 4 protein</fullName>
    </submittedName>
</protein>
<reference evidence="3 4" key="1">
    <citation type="submission" date="2021-03" db="EMBL/GenBank/DDBJ databases">
        <title>Fibrella sp. HMF5036 genome sequencing and assembly.</title>
        <authorList>
            <person name="Kang H."/>
            <person name="Kim H."/>
            <person name="Bae S."/>
            <person name="Joh K."/>
        </authorList>
    </citation>
    <scope>NUCLEOTIDE SEQUENCE [LARGE SCALE GENOMIC DNA]</scope>
    <source>
        <strain evidence="3 4">HMF5036</strain>
    </source>
</reference>
<accession>A0A939G9L4</accession>
<sequence>MRLLIVHNTLWAHYKSLLFSQLANQLTPPDTMLVLQIALTEGNRQGLGVPDPATVGYPFELLHPGTLDSLPTPQRIVRVVRAGWAYRPDVVLLTGYYDPAQLLLGLLLKLRGCRVVLQSESTALDNPRTGWRESLKKAFVRLCDGFFCFGTRAADYLIQLGANPARIRVRNNAVVDNDLLKRTFDQAWPDRQARQAALGLPPNNLIYVGRLAEEKNLRQLLNCFAQAQRAANATDWGLILLGEGPQKAALQADVTRLGLTASVHFLPGCPWTEVPTYLALADALVLPSLSEPWGLVVNEAMACGLPVLVSDRCGCAVDLITEGQNGYTFPPAEPAELTHQLIQLMTLPVNSLQQMGEASQRRIAHWAPGPVGQAMYLEMKRLADPTAATALPQPHQRDL</sequence>
<feature type="domain" description="Glycosyl transferase family 1" evidence="1">
    <location>
        <begin position="199"/>
        <end position="361"/>
    </location>
</feature>
<gene>
    <name evidence="3" type="ORF">J2I48_27510</name>
</gene>
<organism evidence="3 4">
    <name type="scientific">Fibrella aquatilis</name>
    <dbReference type="NCBI Taxonomy" id="2817059"/>
    <lineage>
        <taxon>Bacteria</taxon>
        <taxon>Pseudomonadati</taxon>
        <taxon>Bacteroidota</taxon>
        <taxon>Cytophagia</taxon>
        <taxon>Cytophagales</taxon>
        <taxon>Spirosomataceae</taxon>
        <taxon>Fibrella</taxon>
    </lineage>
</organism>
<evidence type="ECO:0000259" key="1">
    <source>
        <dbReference type="Pfam" id="PF00534"/>
    </source>
</evidence>
<dbReference type="PANTHER" id="PTHR45947">
    <property type="entry name" value="SULFOQUINOVOSYL TRANSFERASE SQD2"/>
    <property type="match status" value="1"/>
</dbReference>
<dbReference type="SUPFAM" id="SSF53756">
    <property type="entry name" value="UDP-Glycosyltransferase/glycogen phosphorylase"/>
    <property type="match status" value="1"/>
</dbReference>
<dbReference type="Proteomes" id="UP000664795">
    <property type="component" value="Unassembled WGS sequence"/>
</dbReference>
<dbReference type="Gene3D" id="3.40.50.2000">
    <property type="entry name" value="Glycogen Phosphorylase B"/>
    <property type="match status" value="2"/>
</dbReference>
<dbReference type="AlphaFoldDB" id="A0A939G9L4"/>
<evidence type="ECO:0000259" key="2">
    <source>
        <dbReference type="Pfam" id="PF13439"/>
    </source>
</evidence>
<name>A0A939G9L4_9BACT</name>
<evidence type="ECO:0000313" key="4">
    <source>
        <dbReference type="Proteomes" id="UP000664795"/>
    </source>
</evidence>
<dbReference type="EMBL" id="JAFMYU010000038">
    <property type="protein sequence ID" value="MBO0934789.1"/>
    <property type="molecule type" value="Genomic_DNA"/>
</dbReference>
<dbReference type="InterPro" id="IPR001296">
    <property type="entry name" value="Glyco_trans_1"/>
</dbReference>
<keyword evidence="4" id="KW-1185">Reference proteome</keyword>
<dbReference type="CDD" id="cd03801">
    <property type="entry name" value="GT4_PimA-like"/>
    <property type="match status" value="1"/>
</dbReference>
<dbReference type="InterPro" id="IPR028098">
    <property type="entry name" value="Glyco_trans_4-like_N"/>
</dbReference>
<feature type="domain" description="Glycosyltransferase subfamily 4-like N-terminal" evidence="2">
    <location>
        <begin position="50"/>
        <end position="174"/>
    </location>
</feature>
<comment type="caution">
    <text evidence="3">The sequence shown here is derived from an EMBL/GenBank/DDBJ whole genome shotgun (WGS) entry which is preliminary data.</text>
</comment>
<proteinExistence type="predicted"/>
<evidence type="ECO:0000313" key="3">
    <source>
        <dbReference type="EMBL" id="MBO0934789.1"/>
    </source>
</evidence>
<dbReference type="InterPro" id="IPR050194">
    <property type="entry name" value="Glycosyltransferase_grp1"/>
</dbReference>
<dbReference type="Pfam" id="PF13439">
    <property type="entry name" value="Glyco_transf_4"/>
    <property type="match status" value="1"/>
</dbReference>